<dbReference type="GO" id="GO:0004721">
    <property type="term" value="F:phosphoprotein phosphatase activity"/>
    <property type="evidence" value="ECO:0007669"/>
    <property type="project" value="TreeGrafter"/>
</dbReference>
<evidence type="ECO:0000256" key="4">
    <source>
        <dbReference type="ARBA" id="ARBA00022553"/>
    </source>
</evidence>
<dbReference type="EC" id="2.7.13.3" evidence="3"/>
<dbReference type="CDD" id="cd00075">
    <property type="entry name" value="HATPase"/>
    <property type="match status" value="1"/>
</dbReference>
<dbReference type="PROSITE" id="PS50109">
    <property type="entry name" value="HIS_KIN"/>
    <property type="match status" value="1"/>
</dbReference>
<dbReference type="PRINTS" id="PR00344">
    <property type="entry name" value="BCTRLSENSOR"/>
</dbReference>
<keyword evidence="10" id="KW-1185">Reference proteome</keyword>
<protein>
    <recommendedName>
        <fullName evidence="3">histidine kinase</fullName>
        <ecNumber evidence="3">2.7.13.3</ecNumber>
    </recommendedName>
</protein>
<comment type="subcellular location">
    <subcellularLocation>
        <location evidence="2">Membrane</location>
    </subcellularLocation>
</comment>
<dbReference type="InterPro" id="IPR036890">
    <property type="entry name" value="HATPase_C_sf"/>
</dbReference>
<dbReference type="PANTHER" id="PTHR45453">
    <property type="entry name" value="PHOSPHATE REGULON SENSOR PROTEIN PHOR"/>
    <property type="match status" value="1"/>
</dbReference>
<dbReference type="AlphaFoldDB" id="A0A2L2XF47"/>
<dbReference type="RefSeq" id="WP_104373120.1">
    <property type="nucleotide sequence ID" value="NZ_BFAV01000155.1"/>
</dbReference>
<dbReference type="EMBL" id="BFAV01000155">
    <property type="protein sequence ID" value="GBF34979.1"/>
    <property type="molecule type" value="Genomic_DNA"/>
</dbReference>
<keyword evidence="6" id="KW-0418">Kinase</keyword>
<dbReference type="SMART" id="SM00388">
    <property type="entry name" value="HisKA"/>
    <property type="match status" value="1"/>
</dbReference>
<dbReference type="GO" id="GO:0000155">
    <property type="term" value="F:phosphorelay sensor kinase activity"/>
    <property type="evidence" value="ECO:0007669"/>
    <property type="project" value="InterPro"/>
</dbReference>
<dbReference type="FunFam" id="3.30.565.10:FF:000006">
    <property type="entry name" value="Sensor histidine kinase WalK"/>
    <property type="match status" value="1"/>
</dbReference>
<name>A0A2L2XF47_9FIRM</name>
<dbReference type="InterPro" id="IPR004358">
    <property type="entry name" value="Sig_transdc_His_kin-like_C"/>
</dbReference>
<sequence length="325" mass="37028">MSRDYDTKALFTNENKVLESAKAVNGAQFKDNPLWPLYEELVLHYEKLLKVTAKISKISDIQGQVLKEHEYKIKQANENLCHMEESRRKLFSDISHELGTPMTTIQGYVRAMLDGVVKPDEYHLEMVYNKILLVNQLVEDLYELSKLESDQIKFYYKQVMLEELVDNLIQRFGEDITQQGFNFSPGFTASLPEDAWVILSIDTVRIEQVMNNLVQNAMKYTPPGGTIGIKPELRFLEKYNGIEARGELIIKVVDTGPGIDESALPYIFDRFFREGRAQKFCGAGLGLAIAKQIILKHSGQIGVESRLNAGSTFYFSLPVRIVPHL</sequence>
<evidence type="ECO:0000259" key="8">
    <source>
        <dbReference type="PROSITE" id="PS50109"/>
    </source>
</evidence>
<dbReference type="InterPro" id="IPR036097">
    <property type="entry name" value="HisK_dim/P_sf"/>
</dbReference>
<keyword evidence="7" id="KW-0902">Two-component regulatory system</keyword>
<dbReference type="PANTHER" id="PTHR45453:SF1">
    <property type="entry name" value="PHOSPHATE REGULON SENSOR PROTEIN PHOR"/>
    <property type="match status" value="1"/>
</dbReference>
<organism evidence="9 10">
    <name type="scientific">Desulfocucumis palustris</name>
    <dbReference type="NCBI Taxonomy" id="1898651"/>
    <lineage>
        <taxon>Bacteria</taxon>
        <taxon>Bacillati</taxon>
        <taxon>Bacillota</taxon>
        <taxon>Clostridia</taxon>
        <taxon>Eubacteriales</taxon>
        <taxon>Desulfocucumaceae</taxon>
        <taxon>Desulfocucumis</taxon>
    </lineage>
</organism>
<evidence type="ECO:0000313" key="10">
    <source>
        <dbReference type="Proteomes" id="UP000239549"/>
    </source>
</evidence>
<accession>A0A2L2XF47</accession>
<dbReference type="SUPFAM" id="SSF47384">
    <property type="entry name" value="Homodimeric domain of signal transducing histidine kinase"/>
    <property type="match status" value="1"/>
</dbReference>
<evidence type="ECO:0000256" key="7">
    <source>
        <dbReference type="ARBA" id="ARBA00023012"/>
    </source>
</evidence>
<dbReference type="Gene3D" id="3.30.565.10">
    <property type="entry name" value="Histidine kinase-like ATPase, C-terminal domain"/>
    <property type="match status" value="1"/>
</dbReference>
<dbReference type="InterPro" id="IPR003594">
    <property type="entry name" value="HATPase_dom"/>
</dbReference>
<keyword evidence="5" id="KW-0808">Transferase</keyword>
<keyword evidence="4" id="KW-0597">Phosphoprotein</keyword>
<reference evidence="10" key="1">
    <citation type="submission" date="2018-02" db="EMBL/GenBank/DDBJ databases">
        <title>Genome sequence of Desulfocucumis palustris strain NAW-5.</title>
        <authorList>
            <person name="Watanabe M."/>
            <person name="Kojima H."/>
            <person name="Fukui M."/>
        </authorList>
    </citation>
    <scope>NUCLEOTIDE SEQUENCE [LARGE SCALE GENOMIC DNA]</scope>
    <source>
        <strain evidence="10">NAW-5</strain>
    </source>
</reference>
<dbReference type="OrthoDB" id="9792991at2"/>
<gene>
    <name evidence="9" type="ORF">DCCM_4100</name>
</gene>
<dbReference type="Pfam" id="PF00512">
    <property type="entry name" value="HisKA"/>
    <property type="match status" value="1"/>
</dbReference>
<dbReference type="GO" id="GO:0005886">
    <property type="term" value="C:plasma membrane"/>
    <property type="evidence" value="ECO:0007669"/>
    <property type="project" value="TreeGrafter"/>
</dbReference>
<evidence type="ECO:0000256" key="5">
    <source>
        <dbReference type="ARBA" id="ARBA00022679"/>
    </source>
</evidence>
<dbReference type="SUPFAM" id="SSF55874">
    <property type="entry name" value="ATPase domain of HSP90 chaperone/DNA topoisomerase II/histidine kinase"/>
    <property type="match status" value="1"/>
</dbReference>
<proteinExistence type="predicted"/>
<dbReference type="GO" id="GO:0016036">
    <property type="term" value="P:cellular response to phosphate starvation"/>
    <property type="evidence" value="ECO:0007669"/>
    <property type="project" value="TreeGrafter"/>
</dbReference>
<dbReference type="Pfam" id="PF02518">
    <property type="entry name" value="HATPase_c"/>
    <property type="match status" value="1"/>
</dbReference>
<dbReference type="SMART" id="SM00387">
    <property type="entry name" value="HATPase_c"/>
    <property type="match status" value="1"/>
</dbReference>
<comment type="caution">
    <text evidence="9">The sequence shown here is derived from an EMBL/GenBank/DDBJ whole genome shotgun (WGS) entry which is preliminary data.</text>
</comment>
<dbReference type="Gene3D" id="1.10.287.130">
    <property type="match status" value="1"/>
</dbReference>
<dbReference type="InterPro" id="IPR003661">
    <property type="entry name" value="HisK_dim/P_dom"/>
</dbReference>
<dbReference type="Proteomes" id="UP000239549">
    <property type="component" value="Unassembled WGS sequence"/>
</dbReference>
<evidence type="ECO:0000256" key="6">
    <source>
        <dbReference type="ARBA" id="ARBA00022777"/>
    </source>
</evidence>
<evidence type="ECO:0000256" key="2">
    <source>
        <dbReference type="ARBA" id="ARBA00004370"/>
    </source>
</evidence>
<comment type="catalytic activity">
    <reaction evidence="1">
        <text>ATP + protein L-histidine = ADP + protein N-phospho-L-histidine.</text>
        <dbReference type="EC" id="2.7.13.3"/>
    </reaction>
</comment>
<evidence type="ECO:0000313" key="9">
    <source>
        <dbReference type="EMBL" id="GBF34979.1"/>
    </source>
</evidence>
<dbReference type="InterPro" id="IPR005467">
    <property type="entry name" value="His_kinase_dom"/>
</dbReference>
<dbReference type="InterPro" id="IPR050351">
    <property type="entry name" value="BphY/WalK/GraS-like"/>
</dbReference>
<feature type="domain" description="Histidine kinase" evidence="8">
    <location>
        <begin position="93"/>
        <end position="321"/>
    </location>
</feature>
<evidence type="ECO:0000256" key="1">
    <source>
        <dbReference type="ARBA" id="ARBA00000085"/>
    </source>
</evidence>
<dbReference type="CDD" id="cd00082">
    <property type="entry name" value="HisKA"/>
    <property type="match status" value="1"/>
</dbReference>
<evidence type="ECO:0000256" key="3">
    <source>
        <dbReference type="ARBA" id="ARBA00012438"/>
    </source>
</evidence>